<proteinExistence type="predicted"/>
<dbReference type="PANTHER" id="PTHR36194:SF1">
    <property type="entry name" value="S-LAYER-LIKE PROTEIN"/>
    <property type="match status" value="1"/>
</dbReference>
<dbReference type="AlphaFoldDB" id="A0A9D5K082"/>
<feature type="domain" description="DUF4384" evidence="1">
    <location>
        <begin position="76"/>
        <end position="154"/>
    </location>
</feature>
<dbReference type="Proteomes" id="UP000649604">
    <property type="component" value="Unassembled WGS sequence"/>
</dbReference>
<dbReference type="PROSITE" id="PS51257">
    <property type="entry name" value="PROKAR_LIPOPROTEIN"/>
    <property type="match status" value="1"/>
</dbReference>
<evidence type="ECO:0000313" key="2">
    <source>
        <dbReference type="EMBL" id="MBD3327245.1"/>
    </source>
</evidence>
<sequence length="242" mass="27424">MQEKGAWCMMRNTSRRGLQLIILCLGIGCLFAEASLAQQRPERPKTPVPPPSPGVVASEEDVGIKVWTDKGDNAPTYYVGERIYISFTVQNDSYVTIYDVDSTGNVNVLFPNPYHRDNLVRKGRVYTIPTSNYEYDLVVKGPTGDEVLFAIASSHIYYHWQYCTGCPPPIWSDQWGVPSTWGHPGGPDPSVTSRRFQKRLQMQPQLADLTINYIKHHIELAKPLTVKSSECRFYVTVSPYEY</sequence>
<dbReference type="Pfam" id="PF14326">
    <property type="entry name" value="DUF4384"/>
    <property type="match status" value="1"/>
</dbReference>
<name>A0A9D5K082_9BACT</name>
<comment type="caution">
    <text evidence="2">The sequence shown here is derived from an EMBL/GenBank/DDBJ whole genome shotgun (WGS) entry which is preliminary data.</text>
</comment>
<dbReference type="PANTHER" id="PTHR36194">
    <property type="entry name" value="S-LAYER-LIKE PROTEIN"/>
    <property type="match status" value="1"/>
</dbReference>
<dbReference type="InterPro" id="IPR025493">
    <property type="entry name" value="DUF4384"/>
</dbReference>
<accession>A0A9D5K082</accession>
<dbReference type="EMBL" id="WJJP01000712">
    <property type="protein sequence ID" value="MBD3327245.1"/>
    <property type="molecule type" value="Genomic_DNA"/>
</dbReference>
<reference evidence="2" key="1">
    <citation type="submission" date="2019-11" db="EMBL/GenBank/DDBJ databases">
        <title>Microbial mats filling the niche in hypersaline microbial mats.</title>
        <authorList>
            <person name="Wong H.L."/>
            <person name="Macleod F.I."/>
            <person name="White R.A. III"/>
            <person name="Burns B.P."/>
        </authorList>
    </citation>
    <scope>NUCLEOTIDE SEQUENCE</scope>
    <source>
        <strain evidence="2">Rbin_158</strain>
    </source>
</reference>
<gene>
    <name evidence="2" type="ORF">GF339_21845</name>
</gene>
<protein>
    <submittedName>
        <fullName evidence="2">DUF4384 domain-containing protein</fullName>
    </submittedName>
</protein>
<evidence type="ECO:0000259" key="1">
    <source>
        <dbReference type="Pfam" id="PF14326"/>
    </source>
</evidence>
<evidence type="ECO:0000313" key="3">
    <source>
        <dbReference type="Proteomes" id="UP000649604"/>
    </source>
</evidence>
<organism evidence="2 3">
    <name type="scientific">candidate division KSB3 bacterium</name>
    <dbReference type="NCBI Taxonomy" id="2044937"/>
    <lineage>
        <taxon>Bacteria</taxon>
        <taxon>candidate division KSB3</taxon>
    </lineage>
</organism>